<dbReference type="Gene3D" id="1.10.10.10">
    <property type="entry name" value="Winged helix-like DNA-binding domain superfamily/Winged helix DNA-binding domain"/>
    <property type="match status" value="1"/>
</dbReference>
<dbReference type="SUPFAM" id="SSF100950">
    <property type="entry name" value="NagB/RpiA/CoA transferase-like"/>
    <property type="match status" value="1"/>
</dbReference>
<dbReference type="Gene3D" id="3.40.50.1360">
    <property type="match status" value="1"/>
</dbReference>
<evidence type="ECO:0000256" key="3">
    <source>
        <dbReference type="ARBA" id="ARBA00023163"/>
    </source>
</evidence>
<dbReference type="PRINTS" id="PR00037">
    <property type="entry name" value="HTHLACR"/>
</dbReference>
<dbReference type="PROSITE" id="PS00894">
    <property type="entry name" value="HTH_DEOR_1"/>
    <property type="match status" value="1"/>
</dbReference>
<dbReference type="InterPro" id="IPR018356">
    <property type="entry name" value="Tscrpt_reg_HTH_DeoR_CS"/>
</dbReference>
<dbReference type="Proteomes" id="UP001652461">
    <property type="component" value="Unassembled WGS sequence"/>
</dbReference>
<gene>
    <name evidence="5" type="ORF">OCV63_09010</name>
</gene>
<dbReference type="InterPro" id="IPR036388">
    <property type="entry name" value="WH-like_DNA-bd_sf"/>
</dbReference>
<proteinExistence type="predicted"/>
<dbReference type="PROSITE" id="PS51000">
    <property type="entry name" value="HTH_DEOR_2"/>
    <property type="match status" value="1"/>
</dbReference>
<dbReference type="EMBL" id="JAOQKC010000010">
    <property type="protein sequence ID" value="MCU6697035.1"/>
    <property type="molecule type" value="Genomic_DNA"/>
</dbReference>
<dbReference type="SMART" id="SM01134">
    <property type="entry name" value="DeoRC"/>
    <property type="match status" value="1"/>
</dbReference>
<keyword evidence="3" id="KW-0804">Transcription</keyword>
<evidence type="ECO:0000259" key="4">
    <source>
        <dbReference type="PROSITE" id="PS51000"/>
    </source>
</evidence>
<feature type="domain" description="HTH deoR-type" evidence="4">
    <location>
        <begin position="8"/>
        <end position="63"/>
    </location>
</feature>
<keyword evidence="2 5" id="KW-0238">DNA-binding</keyword>
<keyword evidence="1" id="KW-0805">Transcription regulation</keyword>
<dbReference type="Pfam" id="PF00455">
    <property type="entry name" value="DeoRC"/>
    <property type="match status" value="1"/>
</dbReference>
<protein>
    <submittedName>
        <fullName evidence="5">DeoR/GlpR family DNA-binding transcription regulator</fullName>
    </submittedName>
</protein>
<comment type="caution">
    <text evidence="5">The sequence shown here is derived from an EMBL/GenBank/DDBJ whole genome shotgun (WGS) entry which is preliminary data.</text>
</comment>
<keyword evidence="6" id="KW-1185">Reference proteome</keyword>
<dbReference type="SUPFAM" id="SSF46785">
    <property type="entry name" value="Winged helix' DNA-binding domain"/>
    <property type="match status" value="1"/>
</dbReference>
<dbReference type="InterPro" id="IPR001034">
    <property type="entry name" value="DeoR_HTH"/>
</dbReference>
<reference evidence="5 6" key="1">
    <citation type="journal article" date="2021" name="ISME Commun">
        <title>Automated analysis of genomic sequences facilitates high-throughput and comprehensive description of bacteria.</title>
        <authorList>
            <person name="Hitch T.C.A."/>
        </authorList>
    </citation>
    <scope>NUCLEOTIDE SEQUENCE [LARGE SCALE GENOMIC DNA]</scope>
    <source>
        <strain evidence="5 6">Sanger_04</strain>
    </source>
</reference>
<dbReference type="InterPro" id="IPR050313">
    <property type="entry name" value="Carb_Metab_HTH_regulators"/>
</dbReference>
<organism evidence="5 6">
    <name type="scientific">Laedolimicola ammoniilytica</name>
    <dbReference type="NCBI Taxonomy" id="2981771"/>
    <lineage>
        <taxon>Bacteria</taxon>
        <taxon>Bacillati</taxon>
        <taxon>Bacillota</taxon>
        <taxon>Clostridia</taxon>
        <taxon>Lachnospirales</taxon>
        <taxon>Lachnospiraceae</taxon>
        <taxon>Laedolimicola</taxon>
    </lineage>
</organism>
<evidence type="ECO:0000256" key="2">
    <source>
        <dbReference type="ARBA" id="ARBA00023125"/>
    </source>
</evidence>
<dbReference type="InterPro" id="IPR036390">
    <property type="entry name" value="WH_DNA-bd_sf"/>
</dbReference>
<dbReference type="PANTHER" id="PTHR30363">
    <property type="entry name" value="HTH-TYPE TRANSCRIPTIONAL REGULATOR SRLR-RELATED"/>
    <property type="match status" value="1"/>
</dbReference>
<evidence type="ECO:0000256" key="1">
    <source>
        <dbReference type="ARBA" id="ARBA00023015"/>
    </source>
</evidence>
<dbReference type="Pfam" id="PF08220">
    <property type="entry name" value="HTH_DeoR"/>
    <property type="match status" value="1"/>
</dbReference>
<dbReference type="InterPro" id="IPR037171">
    <property type="entry name" value="NagB/RpiA_transferase-like"/>
</dbReference>
<accession>A0ABT2RXI3</accession>
<name>A0ABT2RXI3_9FIRM</name>
<evidence type="ECO:0000313" key="5">
    <source>
        <dbReference type="EMBL" id="MCU6697035.1"/>
    </source>
</evidence>
<sequence length="252" mass="27961">MKTSRSIVNSRREKILETVRNDGDVSVSSLSEMLQVSPLTIRRDLQYLEEHKLLERFYGGARTGNAEVPRKNSRELRKERIAKYAAGLVEDGDSILLNTSSTALAMVKYITSRNVTIITNNGNIINEENPSQATIILLGGELRYQKGAMVGDFTKNSLAYVTAKKSFIGCTGISPDIGMVTEMVSEVNLNQMMFQRVTGASYILADSSKFGERAGGVSCPPEKIENIITDMNAPADMLREFREMGTWVYQVD</sequence>
<dbReference type="InterPro" id="IPR014036">
    <property type="entry name" value="DeoR-like_C"/>
</dbReference>
<dbReference type="PANTHER" id="PTHR30363:SF44">
    <property type="entry name" value="AGA OPERON TRANSCRIPTIONAL REPRESSOR-RELATED"/>
    <property type="match status" value="1"/>
</dbReference>
<dbReference type="GO" id="GO:0003677">
    <property type="term" value="F:DNA binding"/>
    <property type="evidence" value="ECO:0007669"/>
    <property type="project" value="UniProtKB-KW"/>
</dbReference>
<evidence type="ECO:0000313" key="6">
    <source>
        <dbReference type="Proteomes" id="UP001652461"/>
    </source>
</evidence>
<dbReference type="RefSeq" id="WP_158363508.1">
    <property type="nucleotide sequence ID" value="NZ_JAOQKC010000010.1"/>
</dbReference>
<dbReference type="SMART" id="SM00420">
    <property type="entry name" value="HTH_DEOR"/>
    <property type="match status" value="1"/>
</dbReference>